<evidence type="ECO:0000259" key="2">
    <source>
        <dbReference type="PROSITE" id="PS50206"/>
    </source>
</evidence>
<feature type="domain" description="Rhodanese" evidence="2">
    <location>
        <begin position="15"/>
        <end position="99"/>
    </location>
</feature>
<dbReference type="PANTHER" id="PTHR43031:SF17">
    <property type="entry name" value="SULFURTRANSFERASE YTWF-RELATED"/>
    <property type="match status" value="1"/>
</dbReference>
<dbReference type="Proteomes" id="UP000199225">
    <property type="component" value="Unassembled WGS sequence"/>
</dbReference>
<organism evidence="3 4">
    <name type="scientific">Salimicrobium halophilum</name>
    <dbReference type="NCBI Taxonomy" id="86666"/>
    <lineage>
        <taxon>Bacteria</taxon>
        <taxon>Bacillati</taxon>
        <taxon>Bacillota</taxon>
        <taxon>Bacilli</taxon>
        <taxon>Bacillales</taxon>
        <taxon>Bacillaceae</taxon>
        <taxon>Salimicrobium</taxon>
    </lineage>
</organism>
<gene>
    <name evidence="3" type="ORF">SAMN04490247_2242</name>
</gene>
<dbReference type="InterPro" id="IPR036873">
    <property type="entry name" value="Rhodanese-like_dom_sf"/>
</dbReference>
<dbReference type="SMART" id="SM00450">
    <property type="entry name" value="RHOD"/>
    <property type="match status" value="1"/>
</dbReference>
<accession>A0A1G8UFX5</accession>
<proteinExistence type="predicted"/>
<dbReference type="InterPro" id="IPR050229">
    <property type="entry name" value="GlpE_sulfurtransferase"/>
</dbReference>
<dbReference type="EMBL" id="FNEV01000006">
    <property type="protein sequence ID" value="SDJ52672.1"/>
    <property type="molecule type" value="Genomic_DNA"/>
</dbReference>
<name>A0A1G8UFX5_9BACI</name>
<dbReference type="PROSITE" id="PS50206">
    <property type="entry name" value="RHODANESE_3"/>
    <property type="match status" value="1"/>
</dbReference>
<dbReference type="AlphaFoldDB" id="A0A1G8UFX5"/>
<dbReference type="Gene3D" id="3.40.250.10">
    <property type="entry name" value="Rhodanese-like domain"/>
    <property type="match status" value="1"/>
</dbReference>
<feature type="region of interest" description="Disordered" evidence="1">
    <location>
        <begin position="1"/>
        <end position="20"/>
    </location>
</feature>
<dbReference type="STRING" id="86666.SAMN04490247_2242"/>
<dbReference type="SUPFAM" id="SSF52821">
    <property type="entry name" value="Rhodanese/Cell cycle control phosphatase"/>
    <property type="match status" value="1"/>
</dbReference>
<keyword evidence="4" id="KW-1185">Reference proteome</keyword>
<dbReference type="InterPro" id="IPR001763">
    <property type="entry name" value="Rhodanese-like_dom"/>
</dbReference>
<evidence type="ECO:0000313" key="3">
    <source>
        <dbReference type="EMBL" id="SDJ52672.1"/>
    </source>
</evidence>
<sequence>MAVEIGKEAAKQKHNHKNVEMLDVRMQEEVEEGMIPGAIHIPLGELGNRVDELDKDKEYITVCRSGGRSAQAADILTENDIQAQSLEGGMLGWDGSVTK</sequence>
<evidence type="ECO:0000256" key="1">
    <source>
        <dbReference type="SAM" id="MobiDB-lite"/>
    </source>
</evidence>
<dbReference type="PANTHER" id="PTHR43031">
    <property type="entry name" value="FAD-DEPENDENT OXIDOREDUCTASE"/>
    <property type="match status" value="1"/>
</dbReference>
<dbReference type="CDD" id="cd00158">
    <property type="entry name" value="RHOD"/>
    <property type="match status" value="1"/>
</dbReference>
<dbReference type="Pfam" id="PF00581">
    <property type="entry name" value="Rhodanese"/>
    <property type="match status" value="1"/>
</dbReference>
<evidence type="ECO:0000313" key="4">
    <source>
        <dbReference type="Proteomes" id="UP000199225"/>
    </source>
</evidence>
<reference evidence="4" key="1">
    <citation type="submission" date="2016-10" db="EMBL/GenBank/DDBJ databases">
        <authorList>
            <person name="Varghese N."/>
            <person name="Submissions S."/>
        </authorList>
    </citation>
    <scope>NUCLEOTIDE SEQUENCE [LARGE SCALE GENOMIC DNA]</scope>
    <source>
        <strain evidence="4">DSM 4771</strain>
    </source>
</reference>
<dbReference type="RefSeq" id="WP_093193955.1">
    <property type="nucleotide sequence ID" value="NZ_FNEV01000006.1"/>
</dbReference>
<protein>
    <submittedName>
        <fullName evidence="3">Rhodanese-related sulfurtransferase</fullName>
    </submittedName>
</protein>
<dbReference type="OrthoDB" id="9800872at2"/>
<keyword evidence="3" id="KW-0808">Transferase</keyword>
<dbReference type="GO" id="GO:0016740">
    <property type="term" value="F:transferase activity"/>
    <property type="evidence" value="ECO:0007669"/>
    <property type="project" value="UniProtKB-KW"/>
</dbReference>